<dbReference type="STRING" id="272558.gene:10727863"/>
<dbReference type="PIR" id="E83895">
    <property type="entry name" value="E83895"/>
</dbReference>
<dbReference type="Proteomes" id="UP000001258">
    <property type="component" value="Chromosome"/>
</dbReference>
<keyword evidence="1 2" id="KW-0238">DNA-binding</keyword>
<reference evidence="4 5" key="1">
    <citation type="journal article" date="2000" name="Nucleic Acids Res.">
        <title>Complete genome sequence of the alkaliphilic bacterium Bacillus halodurans and genomic sequence comparison with Bacillus subtilis.</title>
        <authorList>
            <person name="Takami H."/>
            <person name="Nakasone K."/>
            <person name="Takaki Y."/>
            <person name="Maeno G."/>
            <person name="Sasaki R."/>
            <person name="Masui N."/>
            <person name="Fuji F."/>
            <person name="Hirama C."/>
            <person name="Nakamura Y."/>
            <person name="Ogasawara N."/>
            <person name="Kuhara S."/>
            <person name="Horikoshi K."/>
        </authorList>
    </citation>
    <scope>NUCLEOTIDE SEQUENCE [LARGE SCALE GENOMIC DNA]</scope>
    <source>
        <strain evidence="5">ATCC BAA-125 / DSM 18197 / FERM 7344 / JCM 9153 / C-125</strain>
    </source>
</reference>
<accession>Q9KBG3</accession>
<dbReference type="InterPro" id="IPR050109">
    <property type="entry name" value="HTH-type_TetR-like_transc_reg"/>
</dbReference>
<feature type="domain" description="HTH tetR-type" evidence="3">
    <location>
        <begin position="6"/>
        <end position="66"/>
    </location>
</feature>
<dbReference type="eggNOG" id="COG1309">
    <property type="taxonomic scope" value="Bacteria"/>
</dbReference>
<dbReference type="HOGENOM" id="CLU_069356_27_3_9"/>
<dbReference type="OrthoDB" id="277085at2"/>
<name>Q9KBG3_HALH5</name>
<dbReference type="EMBL" id="BA000004">
    <property type="protein sequence ID" value="BAB05684.1"/>
    <property type="molecule type" value="Genomic_DNA"/>
</dbReference>
<dbReference type="PROSITE" id="PS50977">
    <property type="entry name" value="HTH_TETR_2"/>
    <property type="match status" value="1"/>
</dbReference>
<dbReference type="AlphaFoldDB" id="Q9KBG3"/>
<dbReference type="RefSeq" id="WP_010898123.1">
    <property type="nucleotide sequence ID" value="NC_002570.2"/>
</dbReference>
<dbReference type="SUPFAM" id="SSF46689">
    <property type="entry name" value="Homeodomain-like"/>
    <property type="match status" value="1"/>
</dbReference>
<dbReference type="InterPro" id="IPR009057">
    <property type="entry name" value="Homeodomain-like_sf"/>
</dbReference>
<keyword evidence="5" id="KW-1185">Reference proteome</keyword>
<evidence type="ECO:0000259" key="3">
    <source>
        <dbReference type="PROSITE" id="PS50977"/>
    </source>
</evidence>
<evidence type="ECO:0000313" key="5">
    <source>
        <dbReference type="Proteomes" id="UP000001258"/>
    </source>
</evidence>
<organism evidence="4 5">
    <name type="scientific">Halalkalibacterium halodurans (strain ATCC BAA-125 / DSM 18197 / FERM 7344 / JCM 9153 / C-125)</name>
    <name type="common">Bacillus halodurans</name>
    <dbReference type="NCBI Taxonomy" id="272558"/>
    <lineage>
        <taxon>Bacteria</taxon>
        <taxon>Bacillati</taxon>
        <taxon>Bacillota</taxon>
        <taxon>Bacilli</taxon>
        <taxon>Bacillales</taxon>
        <taxon>Bacillaceae</taxon>
        <taxon>Halalkalibacterium (ex Joshi et al. 2022)</taxon>
    </lineage>
</organism>
<dbReference type="KEGG" id="bha:BH1965"/>
<dbReference type="GO" id="GO:0000976">
    <property type="term" value="F:transcription cis-regulatory region binding"/>
    <property type="evidence" value="ECO:0007669"/>
    <property type="project" value="TreeGrafter"/>
</dbReference>
<dbReference type="Pfam" id="PF00440">
    <property type="entry name" value="TetR_N"/>
    <property type="match status" value="1"/>
</dbReference>
<evidence type="ECO:0000256" key="1">
    <source>
        <dbReference type="ARBA" id="ARBA00023125"/>
    </source>
</evidence>
<dbReference type="PANTHER" id="PTHR30055:SF226">
    <property type="entry name" value="HTH-TYPE TRANSCRIPTIONAL REGULATOR PKSA"/>
    <property type="match status" value="1"/>
</dbReference>
<dbReference type="Gene3D" id="1.10.357.10">
    <property type="entry name" value="Tetracycline Repressor, domain 2"/>
    <property type="match status" value="1"/>
</dbReference>
<protein>
    <submittedName>
        <fullName evidence="4">Transcriptional regulator (TetR/AcrR family)</fullName>
    </submittedName>
</protein>
<evidence type="ECO:0000256" key="2">
    <source>
        <dbReference type="PROSITE-ProRule" id="PRU00335"/>
    </source>
</evidence>
<gene>
    <name evidence="4" type="ordered locus">BH1965</name>
</gene>
<dbReference type="PRINTS" id="PR00455">
    <property type="entry name" value="HTHTETR"/>
</dbReference>
<dbReference type="InterPro" id="IPR001647">
    <property type="entry name" value="HTH_TetR"/>
</dbReference>
<proteinExistence type="predicted"/>
<feature type="DNA-binding region" description="H-T-H motif" evidence="2">
    <location>
        <begin position="29"/>
        <end position="48"/>
    </location>
</feature>
<sequence length="196" mass="22877">MTNNHFGTSEKLMIAAIDLISERGYNGVTTLEIAAAAGFSEKTLFRHFGSKQNLLEQAFDRFHYGEEMKGLFKEKLVWDLHEDLLMISQTYHTIMNRNRKMIQIAIKEGKNLPGFRERTHRHPQQLKEFLTTYFSEMIKKRKMIDVHPEHTAVSFMLLNFGAFINELDSDKKRFTNVSLEEFITNSVRVFTRGLTP</sequence>
<dbReference type="GO" id="GO:0003700">
    <property type="term" value="F:DNA-binding transcription factor activity"/>
    <property type="evidence" value="ECO:0007669"/>
    <property type="project" value="TreeGrafter"/>
</dbReference>
<evidence type="ECO:0000313" key="4">
    <source>
        <dbReference type="EMBL" id="BAB05684.1"/>
    </source>
</evidence>
<dbReference type="PANTHER" id="PTHR30055">
    <property type="entry name" value="HTH-TYPE TRANSCRIPTIONAL REGULATOR RUTR"/>
    <property type="match status" value="1"/>
</dbReference>